<evidence type="ECO:0000256" key="5">
    <source>
        <dbReference type="ARBA" id="ARBA00022968"/>
    </source>
</evidence>
<dbReference type="Pfam" id="PF01145">
    <property type="entry name" value="Band_7"/>
    <property type="match status" value="2"/>
</dbReference>
<comment type="caution">
    <text evidence="12">The sequence shown here is derived from an EMBL/GenBank/DDBJ whole genome shotgun (WGS) entry which is preliminary data.</text>
</comment>
<reference evidence="12" key="1">
    <citation type="submission" date="2020-10" db="EMBL/GenBank/DDBJ databases">
        <authorList>
            <person name="Kikuchi T."/>
        </authorList>
    </citation>
    <scope>NUCLEOTIDE SEQUENCE</scope>
    <source>
        <strain evidence="12">NKZ352</strain>
    </source>
</reference>
<dbReference type="InterPro" id="IPR001107">
    <property type="entry name" value="Band_7"/>
</dbReference>
<keyword evidence="8" id="KW-0325">Glycoprotein</keyword>
<keyword evidence="5" id="KW-0735">Signal-anchor</keyword>
<feature type="region of interest" description="Disordered" evidence="9">
    <location>
        <begin position="403"/>
        <end position="422"/>
    </location>
</feature>
<evidence type="ECO:0000256" key="1">
    <source>
        <dbReference type="ARBA" id="ARBA00004648"/>
    </source>
</evidence>
<keyword evidence="3 10" id="KW-0812">Transmembrane</keyword>
<feature type="transmembrane region" description="Helical" evidence="10">
    <location>
        <begin position="37"/>
        <end position="55"/>
    </location>
</feature>
<keyword evidence="4" id="KW-0256">Endoplasmic reticulum</keyword>
<feature type="domain" description="Band 7" evidence="11">
    <location>
        <begin position="457"/>
        <end position="623"/>
    </location>
</feature>
<dbReference type="GO" id="GO:0031625">
    <property type="term" value="F:ubiquitin protein ligase binding"/>
    <property type="evidence" value="ECO:0007669"/>
    <property type="project" value="InterPro"/>
</dbReference>
<dbReference type="PANTHER" id="PTHR15351">
    <property type="entry name" value="ERLIN (ER LIPID RAFT ASSOCIATED PROTEIN) HOMOLOG"/>
    <property type="match status" value="1"/>
</dbReference>
<evidence type="ECO:0000259" key="11">
    <source>
        <dbReference type="SMART" id="SM00244"/>
    </source>
</evidence>
<feature type="transmembrane region" description="Helical" evidence="10">
    <location>
        <begin position="435"/>
        <end position="459"/>
    </location>
</feature>
<dbReference type="GO" id="GO:0005789">
    <property type="term" value="C:endoplasmic reticulum membrane"/>
    <property type="evidence" value="ECO:0007669"/>
    <property type="project" value="UniProtKB-SubCell"/>
</dbReference>
<keyword evidence="7 10" id="KW-0472">Membrane</keyword>
<proteinExistence type="inferred from homology"/>
<evidence type="ECO:0000256" key="4">
    <source>
        <dbReference type="ARBA" id="ARBA00022824"/>
    </source>
</evidence>
<keyword evidence="6 10" id="KW-1133">Transmembrane helix</keyword>
<evidence type="ECO:0000256" key="10">
    <source>
        <dbReference type="SAM" id="Phobius"/>
    </source>
</evidence>
<dbReference type="EMBL" id="CAJGYM010000074">
    <property type="protein sequence ID" value="CAD6196554.1"/>
    <property type="molecule type" value="Genomic_DNA"/>
</dbReference>
<dbReference type="GO" id="GO:0032933">
    <property type="term" value="P:SREBP signaling pathway"/>
    <property type="evidence" value="ECO:0007669"/>
    <property type="project" value="TreeGrafter"/>
</dbReference>
<dbReference type="SMART" id="SM00244">
    <property type="entry name" value="PHB"/>
    <property type="match status" value="2"/>
</dbReference>
<feature type="domain" description="Band 7" evidence="11">
    <location>
        <begin position="57"/>
        <end position="223"/>
    </location>
</feature>
<evidence type="ECO:0000313" key="12">
    <source>
        <dbReference type="EMBL" id="CAD6196554.1"/>
    </source>
</evidence>
<evidence type="ECO:0000256" key="3">
    <source>
        <dbReference type="ARBA" id="ARBA00022692"/>
    </source>
</evidence>
<name>A0A8S1HKN7_9PELO</name>
<evidence type="ECO:0000313" key="13">
    <source>
        <dbReference type="Proteomes" id="UP000835052"/>
    </source>
</evidence>
<protein>
    <recommendedName>
        <fullName evidence="11">Band 7 domain-containing protein</fullName>
    </recommendedName>
</protein>
<accession>A0A8S1HKN7</accession>
<evidence type="ECO:0000256" key="2">
    <source>
        <dbReference type="ARBA" id="ARBA00008164"/>
    </source>
</evidence>
<dbReference type="OrthoDB" id="77368at2759"/>
<comment type="subcellular location">
    <subcellularLocation>
        <location evidence="1">Endoplasmic reticulum membrane</location>
        <topology evidence="1">Single-pass type II membrane protein</topology>
    </subcellularLocation>
</comment>
<dbReference type="GO" id="GO:0015485">
    <property type="term" value="F:cholesterol binding"/>
    <property type="evidence" value="ECO:0007669"/>
    <property type="project" value="TreeGrafter"/>
</dbReference>
<evidence type="ECO:0000256" key="9">
    <source>
        <dbReference type="SAM" id="MobiDB-lite"/>
    </source>
</evidence>
<dbReference type="PANTHER" id="PTHR15351:SF3">
    <property type="entry name" value="ERLIN"/>
    <property type="match status" value="1"/>
</dbReference>
<comment type="similarity">
    <text evidence="2">Belongs to the band 7/mec-2 family.</text>
</comment>
<dbReference type="CDD" id="cd03406">
    <property type="entry name" value="SPFH_like_u3"/>
    <property type="match status" value="2"/>
</dbReference>
<dbReference type="Proteomes" id="UP000835052">
    <property type="component" value="Unassembled WGS sequence"/>
</dbReference>
<keyword evidence="13" id="KW-1185">Reference proteome</keyword>
<gene>
    <name evidence="12" type="ORF">CAUJ_LOCUS12468</name>
</gene>
<sequence>MDSDAEKGVTSPLTSAAAVRQRLNNRLNAQSWDINKLIVPALVGVAITAAIIYILSISIHRVDEGFVAVYYRGGALVKEVTGPGLHMRLPIITTYKSIQITPQTDELVNVPCGTSGGVIITFGRIEVVNILKQDAVHDVVKSYTVDYDKPLIHNKVHHEINQFCSRHTIQEVYIDLFDTIDENLKTALQKELHTLAPGLEVQAVRVTKPIIPEQIRKNYEQMEAEKTMLLVAMQRQKVVEKEAETERKRALIEAEKESQVADIHNKRKIAEKEREQSINKIANNMLLEKEKASVDAAKYKIETESAAFQKILTPEYLELQRIKAIEKNNKIYYGDKIPTAFLMTNDSPKNENNSPRKSEPKALEINPFQDILNNGQSVGTPLFGTELPLFSDYYCMNREQGTPLTTTRSERPSTPIPYGDGYGHRQRDDAARGHFIKLIVCVILTVGLLIFAAVIFASIHQVQEGFVAVYYRGGALVNSVNGPGYHLKLPGITTHKLIQVTPQTDELLNVPCGTSGGVIITFGRIEVVNILRKDAVHDIVKNYTVDYDKPLIYNKVHHEINQFCSRHTIQEVYIDLFDKIDENLKTALQKELSELAPGLEVQAVRVTKPKIPEQIRENYELMEAEKTKLLVATQRQRVVEKEAETERKRALIEAEKESQVADIRNKQKISEKEREQSINKIANTILLEKEKAEADAALYKSEKESIAYQKLLTPQYLELKRIEAIEKNNKIFYGDKIPTAFLSPIGKTIEAAKSK</sequence>
<dbReference type="InterPro" id="IPR033294">
    <property type="entry name" value="Erlin1/2"/>
</dbReference>
<organism evidence="12 13">
    <name type="scientific">Caenorhabditis auriculariae</name>
    <dbReference type="NCBI Taxonomy" id="2777116"/>
    <lineage>
        <taxon>Eukaryota</taxon>
        <taxon>Metazoa</taxon>
        <taxon>Ecdysozoa</taxon>
        <taxon>Nematoda</taxon>
        <taxon>Chromadorea</taxon>
        <taxon>Rhabditida</taxon>
        <taxon>Rhabditina</taxon>
        <taxon>Rhabditomorpha</taxon>
        <taxon>Rhabditoidea</taxon>
        <taxon>Rhabditidae</taxon>
        <taxon>Peloderinae</taxon>
        <taxon>Caenorhabditis</taxon>
    </lineage>
</organism>
<evidence type="ECO:0000256" key="7">
    <source>
        <dbReference type="ARBA" id="ARBA00023136"/>
    </source>
</evidence>
<evidence type="ECO:0000256" key="8">
    <source>
        <dbReference type="ARBA" id="ARBA00023180"/>
    </source>
</evidence>
<dbReference type="AlphaFoldDB" id="A0A8S1HKN7"/>
<evidence type="ECO:0000256" key="6">
    <source>
        <dbReference type="ARBA" id="ARBA00022989"/>
    </source>
</evidence>